<feature type="compositionally biased region" description="Polar residues" evidence="1">
    <location>
        <begin position="229"/>
        <end position="239"/>
    </location>
</feature>
<organism evidence="2 3">
    <name type="scientific">Lepraria finkii</name>
    <dbReference type="NCBI Taxonomy" id="1340010"/>
    <lineage>
        <taxon>Eukaryota</taxon>
        <taxon>Fungi</taxon>
        <taxon>Dikarya</taxon>
        <taxon>Ascomycota</taxon>
        <taxon>Pezizomycotina</taxon>
        <taxon>Lecanoromycetes</taxon>
        <taxon>OSLEUM clade</taxon>
        <taxon>Lecanoromycetidae</taxon>
        <taxon>Lecanorales</taxon>
        <taxon>Lecanorineae</taxon>
        <taxon>Stereocaulaceae</taxon>
        <taxon>Lepraria</taxon>
    </lineage>
</organism>
<evidence type="ECO:0000313" key="2">
    <source>
        <dbReference type="EMBL" id="KAL2058412.1"/>
    </source>
</evidence>
<comment type="caution">
    <text evidence="2">The sequence shown here is derived from an EMBL/GenBank/DDBJ whole genome shotgun (WGS) entry which is preliminary data.</text>
</comment>
<dbReference type="EMBL" id="JBHFEH010000002">
    <property type="protein sequence ID" value="KAL2058412.1"/>
    <property type="molecule type" value="Genomic_DNA"/>
</dbReference>
<reference evidence="2 3" key="1">
    <citation type="submission" date="2024-09" db="EMBL/GenBank/DDBJ databases">
        <title>Rethinking Asexuality: The Enigmatic Case of Functional Sexual Genes in Lepraria (Stereocaulaceae).</title>
        <authorList>
            <person name="Doellman M."/>
            <person name="Sun Y."/>
            <person name="Barcenas-Pena A."/>
            <person name="Lumbsch H.T."/>
            <person name="Grewe F."/>
        </authorList>
    </citation>
    <scope>NUCLEOTIDE SEQUENCE [LARGE SCALE GENOMIC DNA]</scope>
    <source>
        <strain evidence="2 3">Grewe 0041</strain>
    </source>
</reference>
<gene>
    <name evidence="2" type="ORF">ABVK25_001140</name>
</gene>
<accession>A0ABR4BLY1</accession>
<evidence type="ECO:0000256" key="1">
    <source>
        <dbReference type="SAM" id="MobiDB-lite"/>
    </source>
</evidence>
<sequence length="239" mass="25800">MHLSPQIDGVHIPKSVRQMQYSGVIQGIKGYLAQMDHSPDGEDIQMTTSGIERDTDNGVDAGNESVIRGEKNALAKPELASTLKILDSLRAGGLVAEEACLTTFFVVKTIKKILKEWSGEDESFPGGKLDILINIAAQTRTNPASVERVAILNEVELQKLLGEASSVVENGYEATVRGGYQMLGGLIEANGGLEYKMNQGKFVTEVSDSSHSHPPPHQNHPGYKPSPKSPTKTSYQLTA</sequence>
<dbReference type="Proteomes" id="UP001590951">
    <property type="component" value="Unassembled WGS sequence"/>
</dbReference>
<feature type="region of interest" description="Disordered" evidence="1">
    <location>
        <begin position="204"/>
        <end position="239"/>
    </location>
</feature>
<proteinExistence type="predicted"/>
<protein>
    <submittedName>
        <fullName evidence="2">Uncharacterized protein</fullName>
    </submittedName>
</protein>
<name>A0ABR4BLY1_9LECA</name>
<evidence type="ECO:0000313" key="3">
    <source>
        <dbReference type="Proteomes" id="UP001590951"/>
    </source>
</evidence>
<keyword evidence="3" id="KW-1185">Reference proteome</keyword>